<dbReference type="EMBL" id="CAJVPJ010001180">
    <property type="protein sequence ID" value="CAG8579849.1"/>
    <property type="molecule type" value="Genomic_DNA"/>
</dbReference>
<dbReference type="Proteomes" id="UP000789572">
    <property type="component" value="Unassembled WGS sequence"/>
</dbReference>
<comment type="caution">
    <text evidence="2">The sequence shown here is derived from an EMBL/GenBank/DDBJ whole genome shotgun (WGS) entry which is preliminary data.</text>
</comment>
<sequence>HGVLIGGKPGHDSRGVTNEVVGCSDSEKSDPDPEVSEIRFSNFLCEVEV</sequence>
<protein>
    <submittedName>
        <fullName evidence="2">1500_t:CDS:1</fullName>
    </submittedName>
</protein>
<accession>A0A9N9BXW9</accession>
<reference evidence="2" key="1">
    <citation type="submission" date="2021-06" db="EMBL/GenBank/DDBJ databases">
        <authorList>
            <person name="Kallberg Y."/>
            <person name="Tangrot J."/>
            <person name="Rosling A."/>
        </authorList>
    </citation>
    <scope>NUCLEOTIDE SEQUENCE</scope>
    <source>
        <strain evidence="2">IA702</strain>
    </source>
</reference>
<evidence type="ECO:0000313" key="3">
    <source>
        <dbReference type="Proteomes" id="UP000789572"/>
    </source>
</evidence>
<keyword evidence="3" id="KW-1185">Reference proteome</keyword>
<evidence type="ECO:0000313" key="2">
    <source>
        <dbReference type="EMBL" id="CAG8579849.1"/>
    </source>
</evidence>
<proteinExistence type="predicted"/>
<name>A0A9N9BXW9_9GLOM</name>
<feature type="region of interest" description="Disordered" evidence="1">
    <location>
        <begin position="1"/>
        <end position="34"/>
    </location>
</feature>
<feature type="non-terminal residue" evidence="2">
    <location>
        <position position="1"/>
    </location>
</feature>
<gene>
    <name evidence="2" type="ORF">POCULU_LOCUS6434</name>
</gene>
<organism evidence="2 3">
    <name type="scientific">Paraglomus occultum</name>
    <dbReference type="NCBI Taxonomy" id="144539"/>
    <lineage>
        <taxon>Eukaryota</taxon>
        <taxon>Fungi</taxon>
        <taxon>Fungi incertae sedis</taxon>
        <taxon>Mucoromycota</taxon>
        <taxon>Glomeromycotina</taxon>
        <taxon>Glomeromycetes</taxon>
        <taxon>Paraglomerales</taxon>
        <taxon>Paraglomeraceae</taxon>
        <taxon>Paraglomus</taxon>
    </lineage>
</organism>
<evidence type="ECO:0000256" key="1">
    <source>
        <dbReference type="SAM" id="MobiDB-lite"/>
    </source>
</evidence>
<dbReference type="AlphaFoldDB" id="A0A9N9BXW9"/>